<dbReference type="Gene3D" id="3.30.70.100">
    <property type="match status" value="1"/>
</dbReference>
<feature type="domain" description="ABM" evidence="1">
    <location>
        <begin position="66"/>
        <end position="134"/>
    </location>
</feature>
<evidence type="ECO:0000259" key="1">
    <source>
        <dbReference type="Pfam" id="PF03992"/>
    </source>
</evidence>
<dbReference type="EMBL" id="JBCEWA010000005">
    <property type="protein sequence ID" value="MEL5988271.1"/>
    <property type="molecule type" value="Genomic_DNA"/>
</dbReference>
<keyword evidence="2" id="KW-0503">Monooxygenase</keyword>
<dbReference type="Pfam" id="PF03992">
    <property type="entry name" value="ABM"/>
    <property type="match status" value="1"/>
</dbReference>
<comment type="caution">
    <text evidence="2">The sequence shown here is derived from an EMBL/GenBank/DDBJ whole genome shotgun (WGS) entry which is preliminary data.</text>
</comment>
<dbReference type="InterPro" id="IPR011008">
    <property type="entry name" value="Dimeric_a/b-barrel"/>
</dbReference>
<name>A0ABU9LNS9_9BACL</name>
<organism evidence="2 3">
    <name type="scientific">Kurthia gibsonii</name>
    <dbReference type="NCBI Taxonomy" id="33946"/>
    <lineage>
        <taxon>Bacteria</taxon>
        <taxon>Bacillati</taxon>
        <taxon>Bacillota</taxon>
        <taxon>Bacilli</taxon>
        <taxon>Bacillales</taxon>
        <taxon>Caryophanaceae</taxon>
        <taxon>Kurthia</taxon>
    </lineage>
</organism>
<reference evidence="2 3" key="1">
    <citation type="submission" date="2024-04" db="EMBL/GenBank/DDBJ databases">
        <authorList>
            <person name="Wu Y.S."/>
            <person name="Zhang L."/>
        </authorList>
    </citation>
    <scope>NUCLEOTIDE SEQUENCE [LARGE SCALE GENOMIC DNA]</scope>
    <source>
        <strain evidence="2 3">KG-01</strain>
    </source>
</reference>
<keyword evidence="3" id="KW-1185">Reference proteome</keyword>
<dbReference type="InterPro" id="IPR007138">
    <property type="entry name" value="ABM_dom"/>
</dbReference>
<gene>
    <name evidence="2" type="ORF">AAF454_07610</name>
</gene>
<dbReference type="PANTHER" id="PTHR34474">
    <property type="entry name" value="SIGNAL TRANSDUCTION PROTEIN TRAP"/>
    <property type="match status" value="1"/>
</dbReference>
<dbReference type="RefSeq" id="WP_121177050.1">
    <property type="nucleotide sequence ID" value="NZ_JBBCRB010000003.1"/>
</dbReference>
<dbReference type="PANTHER" id="PTHR34474:SF2">
    <property type="entry name" value="SIGNAL TRANSDUCTION PROTEIN TRAP"/>
    <property type="match status" value="1"/>
</dbReference>
<keyword evidence="2" id="KW-0560">Oxidoreductase</keyword>
<dbReference type="SUPFAM" id="SSF54909">
    <property type="entry name" value="Dimeric alpha+beta barrel"/>
    <property type="match status" value="1"/>
</dbReference>
<evidence type="ECO:0000313" key="3">
    <source>
        <dbReference type="Proteomes" id="UP001398420"/>
    </source>
</evidence>
<evidence type="ECO:0000313" key="2">
    <source>
        <dbReference type="EMBL" id="MEL5988271.1"/>
    </source>
</evidence>
<dbReference type="InterPro" id="IPR050404">
    <property type="entry name" value="Heme-degrading_MO"/>
</dbReference>
<dbReference type="GO" id="GO:0004497">
    <property type="term" value="F:monooxygenase activity"/>
    <property type="evidence" value="ECO:0007669"/>
    <property type="project" value="UniProtKB-KW"/>
</dbReference>
<sequence>MYIYLATGTADFMEHLQAKYKKENMTVLYGGQQSVLMHVTEGKTKFATPQSFEVVEAVGEFEPGGFYAITYVDIFEDSQLSFENRLKSKSFHFINEPGFIAYKLLKPIKSTVFAIIQQWTGPNSYQVWRDSADYAVDFDFMGTHETDRRPTTLAVAPYTKLYGTAPVEEAEEDSDDRF</sequence>
<proteinExistence type="predicted"/>
<dbReference type="Proteomes" id="UP001398420">
    <property type="component" value="Unassembled WGS sequence"/>
</dbReference>
<protein>
    <submittedName>
        <fullName evidence="2">Antibiotic biosynthesis monooxygenase</fullName>
    </submittedName>
</protein>
<accession>A0ABU9LNS9</accession>